<feature type="transmembrane region" description="Helical" evidence="9">
    <location>
        <begin position="12"/>
        <end position="37"/>
    </location>
</feature>
<dbReference type="CDD" id="cd00082">
    <property type="entry name" value="HisKA"/>
    <property type="match status" value="1"/>
</dbReference>
<dbReference type="SUPFAM" id="SSF47384">
    <property type="entry name" value="Homodimeric domain of signal transducing histidine kinase"/>
    <property type="match status" value="1"/>
</dbReference>
<comment type="caution">
    <text evidence="11">The sequence shown here is derived from an EMBL/GenBank/DDBJ whole genome shotgun (WGS) entry which is preliminary data.</text>
</comment>
<gene>
    <name evidence="11" type="ORF">EDC14_101311</name>
</gene>
<dbReference type="PRINTS" id="PR00344">
    <property type="entry name" value="BCTRLSENSOR"/>
</dbReference>
<dbReference type="SUPFAM" id="SSF55874">
    <property type="entry name" value="ATPase domain of HSP90 chaperone/DNA topoisomerase II/histidine kinase"/>
    <property type="match status" value="1"/>
</dbReference>
<keyword evidence="9" id="KW-1133">Transmembrane helix</keyword>
<dbReference type="InterPro" id="IPR004358">
    <property type="entry name" value="Sig_transdc_His_kin-like_C"/>
</dbReference>
<dbReference type="Pfam" id="PF02518">
    <property type="entry name" value="HATPase_c"/>
    <property type="match status" value="1"/>
</dbReference>
<dbReference type="FunFam" id="1.10.287.130:FF:000001">
    <property type="entry name" value="Two-component sensor histidine kinase"/>
    <property type="match status" value="1"/>
</dbReference>
<keyword evidence="6" id="KW-0418">Kinase</keyword>
<feature type="domain" description="Histidine kinase" evidence="10">
    <location>
        <begin position="209"/>
        <end position="429"/>
    </location>
</feature>
<comment type="catalytic activity">
    <reaction evidence="1">
        <text>ATP + protein L-histidine = ADP + protein N-phospho-L-histidine.</text>
        <dbReference type="EC" id="2.7.13.3"/>
    </reaction>
</comment>
<evidence type="ECO:0000256" key="2">
    <source>
        <dbReference type="ARBA" id="ARBA00004370"/>
    </source>
</evidence>
<dbReference type="GO" id="GO:0000155">
    <property type="term" value="F:phosphorelay sensor kinase activity"/>
    <property type="evidence" value="ECO:0007669"/>
    <property type="project" value="InterPro"/>
</dbReference>
<dbReference type="Proteomes" id="UP000295008">
    <property type="component" value="Unassembled WGS sequence"/>
</dbReference>
<evidence type="ECO:0000256" key="3">
    <source>
        <dbReference type="ARBA" id="ARBA00012438"/>
    </source>
</evidence>
<keyword evidence="5" id="KW-0808">Transferase</keyword>
<evidence type="ECO:0000256" key="6">
    <source>
        <dbReference type="ARBA" id="ARBA00022777"/>
    </source>
</evidence>
<evidence type="ECO:0000313" key="11">
    <source>
        <dbReference type="EMBL" id="TCL68472.1"/>
    </source>
</evidence>
<dbReference type="Pfam" id="PF00512">
    <property type="entry name" value="HisKA"/>
    <property type="match status" value="1"/>
</dbReference>
<evidence type="ECO:0000313" key="12">
    <source>
        <dbReference type="Proteomes" id="UP000295008"/>
    </source>
</evidence>
<dbReference type="InterPro" id="IPR050351">
    <property type="entry name" value="BphY/WalK/GraS-like"/>
</dbReference>
<evidence type="ECO:0000256" key="5">
    <source>
        <dbReference type="ARBA" id="ARBA00022679"/>
    </source>
</evidence>
<dbReference type="InterPro" id="IPR005467">
    <property type="entry name" value="His_kinase_dom"/>
</dbReference>
<proteinExistence type="predicted"/>
<dbReference type="AlphaFoldDB" id="A0A4R1RRB2"/>
<evidence type="ECO:0000256" key="4">
    <source>
        <dbReference type="ARBA" id="ARBA00022553"/>
    </source>
</evidence>
<organism evidence="11 12">
    <name type="scientific">Hydrogenispora ethanolica</name>
    <dbReference type="NCBI Taxonomy" id="1082276"/>
    <lineage>
        <taxon>Bacteria</taxon>
        <taxon>Bacillati</taxon>
        <taxon>Bacillota</taxon>
        <taxon>Hydrogenispora</taxon>
    </lineage>
</organism>
<dbReference type="InterPro" id="IPR003661">
    <property type="entry name" value="HisK_dim/P_dom"/>
</dbReference>
<dbReference type="GO" id="GO:0005886">
    <property type="term" value="C:plasma membrane"/>
    <property type="evidence" value="ECO:0007669"/>
    <property type="project" value="TreeGrafter"/>
</dbReference>
<dbReference type="InterPro" id="IPR036097">
    <property type="entry name" value="HisK_dim/P_sf"/>
</dbReference>
<sequence>MFKKVLRKLTLFNSALMGGFLLVFIGITFAGIVWGIYTEEQKNVLGYAQEEAEENLDLLKNESYLQPGFNRVETGENEMMFFYVYNHRGRLIRYANAPAGLLEIIKQKSRAGAIPEGKPTVLILKRIRPKIKVMLTAFTIREGGKVYGKIYVGKNIAGLYRNIQKLLSYLVLITLFFLALTALLGFIMARRSIAPIKRSYEKQREFLADASHELRTPLSILLASVETIQGDPANRMTEFSGQVLADMKDEIRQMTKIVTDLLTLARSDAAVLNLMKEQFDLGSIAEQVIRTITPLARDKSIEVQLIFPESVTVYADRERIAQLLLILVDNAVKYTPNNGQLLLMIRRLGGREGSGVEIVVQDNGIGIAPEDQELIFERFYRTDKARSRALGGSGLGLPIAKWIVEQHGGTIKVTSKLGEGARFTAVLPI</sequence>
<dbReference type="EMBL" id="SLUN01000013">
    <property type="protein sequence ID" value="TCL68472.1"/>
    <property type="molecule type" value="Genomic_DNA"/>
</dbReference>
<dbReference type="EC" id="2.7.13.3" evidence="3"/>
<keyword evidence="7" id="KW-0902">Two-component regulatory system</keyword>
<evidence type="ECO:0000259" key="10">
    <source>
        <dbReference type="PROSITE" id="PS50109"/>
    </source>
</evidence>
<dbReference type="InterPro" id="IPR036890">
    <property type="entry name" value="HATPase_C_sf"/>
</dbReference>
<dbReference type="RefSeq" id="WP_165907969.1">
    <property type="nucleotide sequence ID" value="NZ_SLUN01000013.1"/>
</dbReference>
<dbReference type="Gene3D" id="3.30.565.10">
    <property type="entry name" value="Histidine kinase-like ATPase, C-terminal domain"/>
    <property type="match status" value="1"/>
</dbReference>
<keyword evidence="4" id="KW-0597">Phosphoprotein</keyword>
<keyword evidence="12" id="KW-1185">Reference proteome</keyword>
<dbReference type="Gene3D" id="1.10.287.130">
    <property type="match status" value="1"/>
</dbReference>
<dbReference type="PROSITE" id="PS50109">
    <property type="entry name" value="HIS_KIN"/>
    <property type="match status" value="1"/>
</dbReference>
<comment type="subcellular location">
    <subcellularLocation>
        <location evidence="2">Membrane</location>
    </subcellularLocation>
</comment>
<evidence type="ECO:0000256" key="1">
    <source>
        <dbReference type="ARBA" id="ARBA00000085"/>
    </source>
</evidence>
<keyword evidence="9" id="KW-0812">Transmembrane</keyword>
<name>A0A4R1RRB2_HYDET</name>
<reference evidence="11 12" key="1">
    <citation type="submission" date="2019-03" db="EMBL/GenBank/DDBJ databases">
        <title>Genomic Encyclopedia of Type Strains, Phase IV (KMG-IV): sequencing the most valuable type-strain genomes for metagenomic binning, comparative biology and taxonomic classification.</title>
        <authorList>
            <person name="Goeker M."/>
        </authorList>
    </citation>
    <scope>NUCLEOTIDE SEQUENCE [LARGE SCALE GENOMIC DNA]</scope>
    <source>
        <strain evidence="11 12">LX-B</strain>
    </source>
</reference>
<dbReference type="GO" id="GO:0016036">
    <property type="term" value="P:cellular response to phosphate starvation"/>
    <property type="evidence" value="ECO:0007669"/>
    <property type="project" value="TreeGrafter"/>
</dbReference>
<evidence type="ECO:0000256" key="7">
    <source>
        <dbReference type="ARBA" id="ARBA00023012"/>
    </source>
</evidence>
<feature type="transmembrane region" description="Helical" evidence="9">
    <location>
        <begin position="166"/>
        <end position="189"/>
    </location>
</feature>
<accession>A0A4R1RRB2</accession>
<dbReference type="FunFam" id="3.30.565.10:FF:000006">
    <property type="entry name" value="Sensor histidine kinase WalK"/>
    <property type="match status" value="1"/>
</dbReference>
<dbReference type="PANTHER" id="PTHR45453">
    <property type="entry name" value="PHOSPHATE REGULON SENSOR PROTEIN PHOR"/>
    <property type="match status" value="1"/>
</dbReference>
<keyword evidence="8 9" id="KW-0472">Membrane</keyword>
<dbReference type="GO" id="GO:0004721">
    <property type="term" value="F:phosphoprotein phosphatase activity"/>
    <property type="evidence" value="ECO:0007669"/>
    <property type="project" value="TreeGrafter"/>
</dbReference>
<dbReference type="InterPro" id="IPR003594">
    <property type="entry name" value="HATPase_dom"/>
</dbReference>
<dbReference type="CDD" id="cd00075">
    <property type="entry name" value="HATPase"/>
    <property type="match status" value="1"/>
</dbReference>
<evidence type="ECO:0000256" key="8">
    <source>
        <dbReference type="ARBA" id="ARBA00023136"/>
    </source>
</evidence>
<dbReference type="PANTHER" id="PTHR45453:SF1">
    <property type="entry name" value="PHOSPHATE REGULON SENSOR PROTEIN PHOR"/>
    <property type="match status" value="1"/>
</dbReference>
<dbReference type="SMART" id="SM00388">
    <property type="entry name" value="HisKA"/>
    <property type="match status" value="1"/>
</dbReference>
<evidence type="ECO:0000256" key="9">
    <source>
        <dbReference type="SAM" id="Phobius"/>
    </source>
</evidence>
<dbReference type="SMART" id="SM00387">
    <property type="entry name" value="HATPase_c"/>
    <property type="match status" value="1"/>
</dbReference>
<protein>
    <recommendedName>
        <fullName evidence="3">histidine kinase</fullName>
        <ecNumber evidence="3">2.7.13.3</ecNumber>
    </recommendedName>
</protein>